<evidence type="ECO:0000313" key="3">
    <source>
        <dbReference type="Proteomes" id="UP001331936"/>
    </source>
</evidence>
<feature type="transmembrane region" description="Helical" evidence="1">
    <location>
        <begin position="518"/>
        <end position="537"/>
    </location>
</feature>
<feature type="transmembrane region" description="Helical" evidence="1">
    <location>
        <begin position="35"/>
        <end position="53"/>
    </location>
</feature>
<keyword evidence="1" id="KW-0812">Transmembrane</keyword>
<name>A0ABU7JYP9_9NOCA</name>
<sequence>MITISAPYPHDTGRMGADFAGTRQLLRLCLRRDRIVLPLWVLILGVLMPMTYAGSIEAVYPTTADLAKFAAATAASPAQIAMYGPIFNASLGAVAIWKAGALHTVIAVAVILTVVRHTRAEEEAGRAELIASTSIGRYAGLTAALALTAGASVVTGASFGLVLYLYNLPPAGSVGFGSALAASGLVYTGVAAVAAQLTTSARPARGIALGTVGVFFALRAVGDAGSGPLSWLSPQGWSLQLRPFADERWWVLLLHVAATAATIATAYMLLRRRDLGGGLIAERPGEKTAGPTLAGPVGLAWRMHRGTLLAWSIALLLYGLLFGSAAHGLGNQLGDSQTIGNVLARLGGTTTIEDAFVALALTMLGIAASAYAISATLRLHYEETAHRAEPVIAGQVGRIRWASSHLLFAALGPAVALVIAGLAVAVTYGAAVGDVAGTLPATVGGALVQLPAIWICVGVTMALFGWLPRITPAAWAIYVAFLLIFTVGSLADLPPWVLDLEPFGHLPKLPGAAFTPAPVMWETLIAVALIVAGALGFRRRDLR</sequence>
<feature type="transmembrane region" description="Helical" evidence="1">
    <location>
        <begin position="95"/>
        <end position="115"/>
    </location>
</feature>
<feature type="transmembrane region" description="Helical" evidence="1">
    <location>
        <begin position="474"/>
        <end position="498"/>
    </location>
</feature>
<dbReference type="EMBL" id="JAUZMZ010000225">
    <property type="protein sequence ID" value="MEE2035049.1"/>
    <property type="molecule type" value="Genomic_DNA"/>
</dbReference>
<feature type="transmembrane region" description="Helical" evidence="1">
    <location>
        <begin position="135"/>
        <end position="166"/>
    </location>
</feature>
<feature type="transmembrane region" description="Helical" evidence="1">
    <location>
        <begin position="406"/>
        <end position="431"/>
    </location>
</feature>
<keyword evidence="1" id="KW-1133">Transmembrane helix</keyword>
<comment type="caution">
    <text evidence="2">The sequence shown here is derived from an EMBL/GenBank/DDBJ whole genome shotgun (WGS) entry which is preliminary data.</text>
</comment>
<protein>
    <submittedName>
        <fullName evidence="2">ABC transporter permease</fullName>
    </submittedName>
</protein>
<organism evidence="2 3">
    <name type="scientific">Rhodococcus chondri</name>
    <dbReference type="NCBI Taxonomy" id="3065941"/>
    <lineage>
        <taxon>Bacteria</taxon>
        <taxon>Bacillati</taxon>
        <taxon>Actinomycetota</taxon>
        <taxon>Actinomycetes</taxon>
        <taxon>Mycobacteriales</taxon>
        <taxon>Nocardiaceae</taxon>
        <taxon>Rhodococcus</taxon>
    </lineage>
</organism>
<dbReference type="Proteomes" id="UP001331936">
    <property type="component" value="Unassembled WGS sequence"/>
</dbReference>
<feature type="transmembrane region" description="Helical" evidence="1">
    <location>
        <begin position="355"/>
        <end position="377"/>
    </location>
</feature>
<accession>A0ABU7JYP9</accession>
<feature type="transmembrane region" description="Helical" evidence="1">
    <location>
        <begin position="443"/>
        <end position="467"/>
    </location>
</feature>
<feature type="transmembrane region" description="Helical" evidence="1">
    <location>
        <begin position="207"/>
        <end position="229"/>
    </location>
</feature>
<reference evidence="2 3" key="1">
    <citation type="submission" date="2023-08" db="EMBL/GenBank/DDBJ databases">
        <authorList>
            <person name="Girao M."/>
            <person name="Carvalho M.F."/>
        </authorList>
    </citation>
    <scope>NUCLEOTIDE SEQUENCE [LARGE SCALE GENOMIC DNA]</scope>
    <source>
        <strain evidence="2 3">CC-R104</strain>
    </source>
</reference>
<dbReference type="RefSeq" id="WP_330154394.1">
    <property type="nucleotide sequence ID" value="NZ_JAUZMZ010000225.1"/>
</dbReference>
<proteinExistence type="predicted"/>
<feature type="transmembrane region" description="Helical" evidence="1">
    <location>
        <begin position="249"/>
        <end position="270"/>
    </location>
</feature>
<feature type="transmembrane region" description="Helical" evidence="1">
    <location>
        <begin position="172"/>
        <end position="195"/>
    </location>
</feature>
<keyword evidence="3" id="KW-1185">Reference proteome</keyword>
<gene>
    <name evidence="2" type="ORF">Q8814_23560</name>
</gene>
<evidence type="ECO:0000256" key="1">
    <source>
        <dbReference type="SAM" id="Phobius"/>
    </source>
</evidence>
<evidence type="ECO:0000313" key="2">
    <source>
        <dbReference type="EMBL" id="MEE2035049.1"/>
    </source>
</evidence>
<feature type="transmembrane region" description="Helical" evidence="1">
    <location>
        <begin position="308"/>
        <end position="326"/>
    </location>
</feature>
<keyword evidence="1" id="KW-0472">Membrane</keyword>